<dbReference type="CDD" id="cd00371">
    <property type="entry name" value="HMA"/>
    <property type="match status" value="1"/>
</dbReference>
<feature type="transmembrane region" description="Helical" evidence="13">
    <location>
        <begin position="189"/>
        <end position="207"/>
    </location>
</feature>
<dbReference type="EMBL" id="PIPX01000001">
    <property type="protein sequence ID" value="RUO56131.1"/>
    <property type="molecule type" value="Genomic_DNA"/>
</dbReference>
<dbReference type="SUPFAM" id="SSF56784">
    <property type="entry name" value="HAD-like"/>
    <property type="match status" value="1"/>
</dbReference>
<keyword evidence="9" id="KW-1278">Translocase</keyword>
<protein>
    <submittedName>
        <fullName evidence="15">Heavy metal translocating P-type ATPase</fullName>
    </submittedName>
</protein>
<dbReference type="NCBIfam" id="TIGR01525">
    <property type="entry name" value="ATPase-IB_hvy"/>
    <property type="match status" value="1"/>
</dbReference>
<comment type="caution">
    <text evidence="15">The sequence shown here is derived from an EMBL/GenBank/DDBJ whole genome shotgun (WGS) entry which is preliminary data.</text>
</comment>
<dbReference type="InterPro" id="IPR008250">
    <property type="entry name" value="ATPase_P-typ_transduc_dom_A_sf"/>
</dbReference>
<evidence type="ECO:0000256" key="12">
    <source>
        <dbReference type="ARBA" id="ARBA00023136"/>
    </source>
</evidence>
<dbReference type="GO" id="GO:0043682">
    <property type="term" value="F:P-type divalent copper transporter activity"/>
    <property type="evidence" value="ECO:0007669"/>
    <property type="project" value="TreeGrafter"/>
</dbReference>
<dbReference type="GO" id="GO:0005886">
    <property type="term" value="C:plasma membrane"/>
    <property type="evidence" value="ECO:0007669"/>
    <property type="project" value="UniProtKB-SubCell"/>
</dbReference>
<dbReference type="GO" id="GO:0005507">
    <property type="term" value="F:copper ion binding"/>
    <property type="evidence" value="ECO:0007669"/>
    <property type="project" value="TreeGrafter"/>
</dbReference>
<reference evidence="16" key="1">
    <citation type="journal article" date="2018" name="Front. Microbiol.">
        <title>Genome-Based Analysis Reveals the Taxonomy and Diversity of the Family Idiomarinaceae.</title>
        <authorList>
            <person name="Liu Y."/>
            <person name="Lai Q."/>
            <person name="Shao Z."/>
        </authorList>
    </citation>
    <scope>NUCLEOTIDE SEQUENCE [LARGE SCALE GENOMIC DNA]</scope>
    <source>
        <strain evidence="16">PO-M2</strain>
    </source>
</reference>
<dbReference type="InterPro" id="IPR036163">
    <property type="entry name" value="HMA_dom_sf"/>
</dbReference>
<proteinExistence type="inferred from homology"/>
<dbReference type="CDD" id="cd02094">
    <property type="entry name" value="P-type_ATPase_Cu-like"/>
    <property type="match status" value="1"/>
</dbReference>
<dbReference type="InterPro" id="IPR044492">
    <property type="entry name" value="P_typ_ATPase_HD_dom"/>
</dbReference>
<dbReference type="SFLD" id="SFLDF00027">
    <property type="entry name" value="p-type_atpase"/>
    <property type="match status" value="1"/>
</dbReference>
<keyword evidence="10 13" id="KW-1133">Transmembrane helix</keyword>
<dbReference type="PROSITE" id="PS01047">
    <property type="entry name" value="HMA_1"/>
    <property type="match status" value="1"/>
</dbReference>
<dbReference type="InterPro" id="IPR023298">
    <property type="entry name" value="ATPase_P-typ_TM_dom_sf"/>
</dbReference>
<dbReference type="SUPFAM" id="SSF81653">
    <property type="entry name" value="Calcium ATPase, transduction domain A"/>
    <property type="match status" value="1"/>
</dbReference>
<dbReference type="RefSeq" id="WP_126771120.1">
    <property type="nucleotide sequence ID" value="NZ_PIPX01000001.1"/>
</dbReference>
<accession>A0A432Y5G4</accession>
<dbReference type="OrthoDB" id="9814270at2"/>
<keyword evidence="4 13" id="KW-1003">Cell membrane</keyword>
<dbReference type="AlphaFoldDB" id="A0A432Y5G4"/>
<dbReference type="SUPFAM" id="SSF55008">
    <property type="entry name" value="HMA, heavy metal-associated domain"/>
    <property type="match status" value="1"/>
</dbReference>
<dbReference type="Gene3D" id="2.70.150.10">
    <property type="entry name" value="Calcium-transporting ATPase, cytoplasmic transduction domain A"/>
    <property type="match status" value="1"/>
</dbReference>
<keyword evidence="7 13" id="KW-0547">Nucleotide-binding</keyword>
<keyword evidence="6 13" id="KW-0479">Metal-binding</keyword>
<keyword evidence="3" id="KW-0813">Transport</keyword>
<evidence type="ECO:0000256" key="7">
    <source>
        <dbReference type="ARBA" id="ARBA00022741"/>
    </source>
</evidence>
<dbReference type="NCBIfam" id="TIGR01494">
    <property type="entry name" value="ATPase_P-type"/>
    <property type="match status" value="1"/>
</dbReference>
<gene>
    <name evidence="15" type="ORF">CWI70_05060</name>
</gene>
<dbReference type="PANTHER" id="PTHR43520">
    <property type="entry name" value="ATP7, ISOFORM B"/>
    <property type="match status" value="1"/>
</dbReference>
<dbReference type="InterPro" id="IPR006121">
    <property type="entry name" value="HMA_dom"/>
</dbReference>
<keyword evidence="8 13" id="KW-0067">ATP-binding</keyword>
<dbReference type="GO" id="GO:0055070">
    <property type="term" value="P:copper ion homeostasis"/>
    <property type="evidence" value="ECO:0007669"/>
    <property type="project" value="TreeGrafter"/>
</dbReference>
<dbReference type="SFLD" id="SFLDS00003">
    <property type="entry name" value="Haloacid_Dehalogenase"/>
    <property type="match status" value="1"/>
</dbReference>
<dbReference type="InterPro" id="IPR027256">
    <property type="entry name" value="P-typ_ATPase_IB"/>
</dbReference>
<evidence type="ECO:0000313" key="16">
    <source>
        <dbReference type="Proteomes" id="UP000287649"/>
    </source>
</evidence>
<feature type="transmembrane region" description="Helical" evidence="13">
    <location>
        <begin position="372"/>
        <end position="393"/>
    </location>
</feature>
<dbReference type="PRINTS" id="PR00943">
    <property type="entry name" value="CUATPASE"/>
</dbReference>
<evidence type="ECO:0000256" key="13">
    <source>
        <dbReference type="RuleBase" id="RU362081"/>
    </source>
</evidence>
<dbReference type="GO" id="GO:0016887">
    <property type="term" value="F:ATP hydrolysis activity"/>
    <property type="evidence" value="ECO:0007669"/>
    <property type="project" value="InterPro"/>
</dbReference>
<evidence type="ECO:0000256" key="1">
    <source>
        <dbReference type="ARBA" id="ARBA00004651"/>
    </source>
</evidence>
<evidence type="ECO:0000256" key="8">
    <source>
        <dbReference type="ARBA" id="ARBA00022840"/>
    </source>
</evidence>
<dbReference type="InterPro" id="IPR001757">
    <property type="entry name" value="P_typ_ATPase"/>
</dbReference>
<feature type="domain" description="HMA" evidence="14">
    <location>
        <begin position="4"/>
        <end position="68"/>
    </location>
</feature>
<keyword evidence="5 13" id="KW-0812">Transmembrane</keyword>
<evidence type="ECO:0000256" key="3">
    <source>
        <dbReference type="ARBA" id="ARBA00022448"/>
    </source>
</evidence>
<dbReference type="Gene3D" id="3.40.50.1000">
    <property type="entry name" value="HAD superfamily/HAD-like"/>
    <property type="match status" value="1"/>
</dbReference>
<feature type="transmembrane region" description="Helical" evidence="13">
    <location>
        <begin position="342"/>
        <end position="366"/>
    </location>
</feature>
<comment type="subcellular location">
    <subcellularLocation>
        <location evidence="1">Cell membrane</location>
        <topology evidence="1">Multi-pass membrane protein</topology>
    </subcellularLocation>
</comment>
<dbReference type="InterPro" id="IPR018303">
    <property type="entry name" value="ATPase_P-typ_P_site"/>
</dbReference>
<name>A0A432Y5G4_9GAMM</name>
<feature type="transmembrane region" description="Helical" evidence="13">
    <location>
        <begin position="697"/>
        <end position="714"/>
    </location>
</feature>
<evidence type="ECO:0000256" key="11">
    <source>
        <dbReference type="ARBA" id="ARBA00023065"/>
    </source>
</evidence>
<dbReference type="PRINTS" id="PR00119">
    <property type="entry name" value="CATATPASE"/>
</dbReference>
<dbReference type="FunFam" id="2.70.150.10:FF:000002">
    <property type="entry name" value="Copper-transporting ATPase 1, putative"/>
    <property type="match status" value="1"/>
</dbReference>
<evidence type="ECO:0000256" key="10">
    <source>
        <dbReference type="ARBA" id="ARBA00022989"/>
    </source>
</evidence>
<evidence type="ECO:0000256" key="5">
    <source>
        <dbReference type="ARBA" id="ARBA00022692"/>
    </source>
</evidence>
<dbReference type="InterPro" id="IPR059000">
    <property type="entry name" value="ATPase_P-type_domA"/>
</dbReference>
<evidence type="ECO:0000256" key="9">
    <source>
        <dbReference type="ARBA" id="ARBA00022967"/>
    </source>
</evidence>
<keyword evidence="11" id="KW-0406">Ion transport</keyword>
<dbReference type="GO" id="GO:0005524">
    <property type="term" value="F:ATP binding"/>
    <property type="evidence" value="ECO:0007669"/>
    <property type="project" value="UniProtKB-UniRule"/>
</dbReference>
<dbReference type="Gene3D" id="3.30.70.100">
    <property type="match status" value="1"/>
</dbReference>
<dbReference type="InterPro" id="IPR017969">
    <property type="entry name" value="Heavy-metal-associated_CS"/>
</dbReference>
<evidence type="ECO:0000256" key="2">
    <source>
        <dbReference type="ARBA" id="ARBA00006024"/>
    </source>
</evidence>
<keyword evidence="16" id="KW-1185">Reference proteome</keyword>
<dbReference type="SFLD" id="SFLDG00002">
    <property type="entry name" value="C1.7:_P-type_atpase_like"/>
    <property type="match status" value="1"/>
</dbReference>
<feature type="transmembrane region" description="Helical" evidence="13">
    <location>
        <begin position="126"/>
        <end position="144"/>
    </location>
</feature>
<evidence type="ECO:0000313" key="15">
    <source>
        <dbReference type="EMBL" id="RUO56131.1"/>
    </source>
</evidence>
<evidence type="ECO:0000256" key="4">
    <source>
        <dbReference type="ARBA" id="ARBA00022475"/>
    </source>
</evidence>
<dbReference type="Proteomes" id="UP000287649">
    <property type="component" value="Unassembled WGS sequence"/>
</dbReference>
<sequence>MATETLQLQLSGMSCAGCAKSIERALQSCDGVTSVNVNFASEIAAVTGDGLQPKQLITAVQDAGYSAQLIDRSQSSPEDQRDDAQQLQFFKFLAAAILSLPLLYTMFGHFSWTSGIPVPALLMSPWLQLLLATPVQFIMGWQFYRGSYHALRNGAANMDVLVALGTSAAYFYSIYLAWFAPDYHPHEGLYFETSAVLITLILLGKWFEARAKGRSSSAIQKLLQLQPERALRELATGDTEEVAVADLKVGDIIHVRPGQSIPTDGKVISGESAIDESMLTGESMPVAKHDDDVVMGGTMNTTGFLRVEVKQIGAETALAKIIQIVEQAQNSKAPIQRLADRVASIFVPAVLVIAALTMLTWIVFLAPGDWRSAFEATVAVLVIACPCALGLATPTSIMAGSGRAAQAGILFKQSDVLERTQAVDTIVFDKTGTLTEGRPKLTDFGLFNQALPQATVATLVHSLEKQSEHPLAQAIVNGLVAHLGNDDGATDAPKIQQFNAHQGKGVSAKATYHDHSYQVFIGSLRLLEEQGVHVNDHAQQLLRELQTQGKTAMAIAVDGELHAYVAVADTLRSTSKEALQALRRRGLKLIMLTGDNNHTAQAIAQELGLDDVIAEVLPEDKANHIKELQATGATVAMVGDGINDAPALAVADIGIAMGTGTHVAIEAADIALMRADLNGLAQALEMSRLTVRNIRQNLFWAFAYNVIGIPIAASGLLAPWLAGGAMALSSVSVVLNALRLQRVKLNRQ</sequence>
<dbReference type="InterPro" id="IPR023214">
    <property type="entry name" value="HAD_sf"/>
</dbReference>
<feature type="transmembrane region" description="Helical" evidence="13">
    <location>
        <begin position="89"/>
        <end position="106"/>
    </location>
</feature>
<dbReference type="InterPro" id="IPR036412">
    <property type="entry name" value="HAD-like_sf"/>
</dbReference>
<dbReference type="Gene3D" id="3.40.1110.10">
    <property type="entry name" value="Calcium-transporting ATPase, cytoplasmic domain N"/>
    <property type="match status" value="2"/>
</dbReference>
<evidence type="ECO:0000256" key="6">
    <source>
        <dbReference type="ARBA" id="ARBA00022723"/>
    </source>
</evidence>
<dbReference type="Pfam" id="PF00702">
    <property type="entry name" value="Hydrolase"/>
    <property type="match status" value="1"/>
</dbReference>
<feature type="transmembrane region" description="Helical" evidence="13">
    <location>
        <begin position="156"/>
        <end position="177"/>
    </location>
</feature>
<dbReference type="PROSITE" id="PS50846">
    <property type="entry name" value="HMA_2"/>
    <property type="match status" value="1"/>
</dbReference>
<dbReference type="Pfam" id="PF00403">
    <property type="entry name" value="HMA"/>
    <property type="match status" value="1"/>
</dbReference>
<dbReference type="FunFam" id="3.40.50.1000:FF:000020">
    <property type="entry name" value="Probable cation-transporting P-type ATPase"/>
    <property type="match status" value="1"/>
</dbReference>
<keyword evidence="12 13" id="KW-0472">Membrane</keyword>
<dbReference type="PANTHER" id="PTHR43520:SF8">
    <property type="entry name" value="P-TYPE CU(+) TRANSPORTER"/>
    <property type="match status" value="1"/>
</dbReference>
<dbReference type="Pfam" id="PF00122">
    <property type="entry name" value="E1-E2_ATPase"/>
    <property type="match status" value="1"/>
</dbReference>
<organism evidence="15 16">
    <name type="scientific">Pseudidiomarina homiensis</name>
    <dbReference type="NCBI Taxonomy" id="364198"/>
    <lineage>
        <taxon>Bacteria</taxon>
        <taxon>Pseudomonadati</taxon>
        <taxon>Pseudomonadota</taxon>
        <taxon>Gammaproteobacteria</taxon>
        <taxon>Alteromonadales</taxon>
        <taxon>Idiomarinaceae</taxon>
        <taxon>Pseudidiomarina</taxon>
    </lineage>
</organism>
<comment type="similarity">
    <text evidence="2 13">Belongs to the cation transport ATPase (P-type) (TC 3.A.3) family. Type IB subfamily.</text>
</comment>
<evidence type="ECO:0000259" key="14">
    <source>
        <dbReference type="PROSITE" id="PS50846"/>
    </source>
</evidence>
<dbReference type="SUPFAM" id="SSF81665">
    <property type="entry name" value="Calcium ATPase, transmembrane domain M"/>
    <property type="match status" value="1"/>
</dbReference>
<dbReference type="InterPro" id="IPR023299">
    <property type="entry name" value="ATPase_P-typ_cyto_dom_N"/>
</dbReference>
<dbReference type="PROSITE" id="PS00154">
    <property type="entry name" value="ATPASE_E1_E2"/>
    <property type="match status" value="1"/>
</dbReference>
<dbReference type="FunFam" id="3.30.70.100:FF:000001">
    <property type="entry name" value="ATPase copper transporting beta"/>
    <property type="match status" value="1"/>
</dbReference>